<dbReference type="EMBL" id="LXQE01000085">
    <property type="protein sequence ID" value="RCJ40044.1"/>
    <property type="molecule type" value="Genomic_DNA"/>
</dbReference>
<keyword evidence="2" id="KW-0732">Signal</keyword>
<gene>
    <name evidence="3" type="ORF">A6769_04960</name>
</gene>
<dbReference type="Proteomes" id="UP000252085">
    <property type="component" value="Unassembled WGS sequence"/>
</dbReference>
<feature type="region of interest" description="Disordered" evidence="1">
    <location>
        <begin position="76"/>
        <end position="133"/>
    </location>
</feature>
<name>A0A367RWJ4_NOSPU</name>
<proteinExistence type="predicted"/>
<sequence length="159" mass="19879">MMNRFTSILLAGLIASASALAISPKADANTPASYLAELDSHSYQRNDDGNYELQSRHHRNDDYDRQNDLRNIRDNRRYDRDNNRRYERDNNRRYDRDNNRRYDRDNNRRYDRDNNRRYDRDNNRRYERDNNRRYERDNNLRNIYDNNRRYERDRDWGRG</sequence>
<accession>A0A367RWJ4</accession>
<feature type="signal peptide" evidence="2">
    <location>
        <begin position="1"/>
        <end position="21"/>
    </location>
</feature>
<feature type="chain" id="PRO_5016967007" evidence="2">
    <location>
        <begin position="22"/>
        <end position="159"/>
    </location>
</feature>
<evidence type="ECO:0000313" key="4">
    <source>
        <dbReference type="Proteomes" id="UP000252085"/>
    </source>
</evidence>
<protein>
    <submittedName>
        <fullName evidence="3">Uncharacterized protein</fullName>
    </submittedName>
</protein>
<comment type="caution">
    <text evidence="3">The sequence shown here is derived from an EMBL/GenBank/DDBJ whole genome shotgun (WGS) entry which is preliminary data.</text>
</comment>
<dbReference type="AlphaFoldDB" id="A0A367RWJ4"/>
<reference evidence="3 4" key="1">
    <citation type="submission" date="2016-04" db="EMBL/GenBank/DDBJ databases">
        <authorList>
            <person name="Evans L.H."/>
            <person name="Alamgir A."/>
            <person name="Owens N."/>
            <person name="Weber N.D."/>
            <person name="Virtaneva K."/>
            <person name="Barbian K."/>
            <person name="Babar A."/>
            <person name="Rosenke K."/>
        </authorList>
    </citation>
    <scope>NUCLEOTIDE SEQUENCE [LARGE SCALE GENOMIC DNA]</scope>
    <source>
        <strain evidence="3">NIES-2108</strain>
    </source>
</reference>
<evidence type="ECO:0000313" key="3">
    <source>
        <dbReference type="EMBL" id="RCJ40044.1"/>
    </source>
</evidence>
<evidence type="ECO:0000256" key="1">
    <source>
        <dbReference type="SAM" id="MobiDB-lite"/>
    </source>
</evidence>
<evidence type="ECO:0000256" key="2">
    <source>
        <dbReference type="SAM" id="SignalP"/>
    </source>
</evidence>
<organism evidence="3 4">
    <name type="scientific">Nostoc punctiforme NIES-2108</name>
    <dbReference type="NCBI Taxonomy" id="1356359"/>
    <lineage>
        <taxon>Bacteria</taxon>
        <taxon>Bacillati</taxon>
        <taxon>Cyanobacteriota</taxon>
        <taxon>Cyanophyceae</taxon>
        <taxon>Nostocales</taxon>
        <taxon>Nostocaceae</taxon>
        <taxon>Nostoc</taxon>
    </lineage>
</organism>